<organism evidence="2 3">
    <name type="scientific">Polyplax serrata</name>
    <name type="common">Common mouse louse</name>
    <dbReference type="NCBI Taxonomy" id="468196"/>
    <lineage>
        <taxon>Eukaryota</taxon>
        <taxon>Metazoa</taxon>
        <taxon>Ecdysozoa</taxon>
        <taxon>Arthropoda</taxon>
        <taxon>Hexapoda</taxon>
        <taxon>Insecta</taxon>
        <taxon>Pterygota</taxon>
        <taxon>Neoptera</taxon>
        <taxon>Paraneoptera</taxon>
        <taxon>Psocodea</taxon>
        <taxon>Troctomorpha</taxon>
        <taxon>Phthiraptera</taxon>
        <taxon>Anoplura</taxon>
        <taxon>Polyplacidae</taxon>
        <taxon>Polyplax</taxon>
    </lineage>
</organism>
<keyword evidence="3" id="KW-1185">Reference proteome</keyword>
<reference evidence="2 3" key="1">
    <citation type="submission" date="2023-09" db="EMBL/GenBank/DDBJ databases">
        <title>Genomes of two closely related lineages of the louse Polyplax serrata with different host specificities.</title>
        <authorList>
            <person name="Martinu J."/>
            <person name="Tarabai H."/>
            <person name="Stefka J."/>
            <person name="Hypsa V."/>
        </authorList>
    </citation>
    <scope>NUCLEOTIDE SEQUENCE [LARGE SCALE GENOMIC DNA]</scope>
    <source>
        <strain evidence="2">98ZLc_SE</strain>
    </source>
</reference>
<feature type="signal peptide" evidence="1">
    <location>
        <begin position="1"/>
        <end position="20"/>
    </location>
</feature>
<dbReference type="Proteomes" id="UP001359485">
    <property type="component" value="Unassembled WGS sequence"/>
</dbReference>
<proteinExistence type="predicted"/>
<comment type="caution">
    <text evidence="2">The sequence shown here is derived from an EMBL/GenBank/DDBJ whole genome shotgun (WGS) entry which is preliminary data.</text>
</comment>
<evidence type="ECO:0000313" key="2">
    <source>
        <dbReference type="EMBL" id="KAK6622327.1"/>
    </source>
</evidence>
<keyword evidence="1" id="KW-0732">Signal</keyword>
<evidence type="ECO:0000313" key="3">
    <source>
        <dbReference type="Proteomes" id="UP001359485"/>
    </source>
</evidence>
<accession>A0ABR1AMP8</accession>
<gene>
    <name evidence="2" type="ORF">RUM44_002138</name>
</gene>
<feature type="chain" id="PRO_5045947933" evidence="1">
    <location>
        <begin position="21"/>
        <end position="146"/>
    </location>
</feature>
<evidence type="ECO:0000256" key="1">
    <source>
        <dbReference type="SAM" id="SignalP"/>
    </source>
</evidence>
<sequence length="146" mass="17517">MKEYCVLFLLGLGLTVQVRKYESTISIWVPGVIRSLKQYRFLLNKKAVVDLERVKQKLRYEIQDQEVRVNYVKQLVEYWVGNVEYKRQDIVRLEQEVPKNDELFYYEKSVLEMLSNTWSMENDLSMYLQSYLEWLEDELARISGGS</sequence>
<name>A0ABR1AMP8_POLSC</name>
<protein>
    <submittedName>
        <fullName evidence="2">Uncharacterized protein</fullName>
    </submittedName>
</protein>
<dbReference type="EMBL" id="JAWJWF010000047">
    <property type="protein sequence ID" value="KAK6622327.1"/>
    <property type="molecule type" value="Genomic_DNA"/>
</dbReference>